<dbReference type="Proteomes" id="UP001390339">
    <property type="component" value="Unassembled WGS sequence"/>
</dbReference>
<evidence type="ECO:0000313" key="4">
    <source>
        <dbReference type="Proteomes" id="UP001390339"/>
    </source>
</evidence>
<keyword evidence="3" id="KW-0378">Hydrolase</keyword>
<feature type="region of interest" description="Disordered" evidence="1">
    <location>
        <begin position="305"/>
        <end position="427"/>
    </location>
</feature>
<proteinExistence type="predicted"/>
<evidence type="ECO:0000256" key="2">
    <source>
        <dbReference type="SAM" id="SignalP"/>
    </source>
</evidence>
<feature type="signal peptide" evidence="2">
    <location>
        <begin position="1"/>
        <end position="24"/>
    </location>
</feature>
<feature type="compositionally biased region" description="Basic residues" evidence="1">
    <location>
        <begin position="320"/>
        <end position="336"/>
    </location>
</feature>
<dbReference type="EMBL" id="JAPCWZ010000006">
    <property type="protein sequence ID" value="KAK8859988.1"/>
    <property type="molecule type" value="Genomic_DNA"/>
</dbReference>
<feature type="compositionally biased region" description="Basic and acidic residues" evidence="1">
    <location>
        <begin position="305"/>
        <end position="319"/>
    </location>
</feature>
<feature type="chain" id="PRO_5046539595" evidence="2">
    <location>
        <begin position="25"/>
        <end position="427"/>
    </location>
</feature>
<evidence type="ECO:0000256" key="1">
    <source>
        <dbReference type="SAM" id="MobiDB-lite"/>
    </source>
</evidence>
<keyword evidence="4" id="KW-1185">Reference proteome</keyword>
<protein>
    <submittedName>
        <fullName evidence="3">Glycosyl hydrolase family 18</fullName>
    </submittedName>
</protein>
<accession>A0ABR2IAH7</accession>
<gene>
    <name evidence="3" type="ORF">PGQ11_010722</name>
</gene>
<name>A0ABR2IAH7_9PEZI</name>
<sequence length="427" mass="46128">MWFTQHLLPALLLLGGLGPDAGHARTISDLALVGDLTPRGDAWSELPKNGKKATKQQMDNVAKVAELNGMCLFYRGAGDRSRGIGLCEKQCQKDPGRGKKEKARIEAVERVFVARQNGEKPDFSDKMGAMGAGVSCYGNVEPNGRAQTYVDENGHQWISGRCECSSPAAMKAIVAFVGDGLDELGKMIVNALQDICAFGFGMLRDVTDWGISFVPGVGVAVRGVKISAKVVKAAKAAYKHGAEQEDFYNGFVKSVCGKPPPFDLSPDGLFMTLVNLPESALGNEKDIGCKLAKGKACKKIEAMAEPKDPKKEIKIWEPKKKGKKTGKTTGKNKKPRSPKEKSNDKKKGKPKSNENKEQEEKAKKEKEEKARLAKEAEEKKKNEEEKKKGKPVGKGKGQGKGQGKGKGKGKGKGTTNACPADKDYMGF</sequence>
<keyword evidence="2" id="KW-0732">Signal</keyword>
<comment type="caution">
    <text evidence="3">The sequence shown here is derived from an EMBL/GenBank/DDBJ whole genome shotgun (WGS) entry which is preliminary data.</text>
</comment>
<organism evidence="3 4">
    <name type="scientific">Apiospora arundinis</name>
    <dbReference type="NCBI Taxonomy" id="335852"/>
    <lineage>
        <taxon>Eukaryota</taxon>
        <taxon>Fungi</taxon>
        <taxon>Dikarya</taxon>
        <taxon>Ascomycota</taxon>
        <taxon>Pezizomycotina</taxon>
        <taxon>Sordariomycetes</taxon>
        <taxon>Xylariomycetidae</taxon>
        <taxon>Amphisphaeriales</taxon>
        <taxon>Apiosporaceae</taxon>
        <taxon>Apiospora</taxon>
    </lineage>
</organism>
<evidence type="ECO:0000313" key="3">
    <source>
        <dbReference type="EMBL" id="KAK8859988.1"/>
    </source>
</evidence>
<reference evidence="3 4" key="1">
    <citation type="journal article" date="2024" name="IMA Fungus">
        <title>Apiospora arundinis, a panoply of carbohydrate-active enzymes and secondary metabolites.</title>
        <authorList>
            <person name="Sorensen T."/>
            <person name="Petersen C."/>
            <person name="Muurmann A.T."/>
            <person name="Christiansen J.V."/>
            <person name="Brundto M.L."/>
            <person name="Overgaard C.K."/>
            <person name="Boysen A.T."/>
            <person name="Wollenberg R.D."/>
            <person name="Larsen T.O."/>
            <person name="Sorensen J.L."/>
            <person name="Nielsen K.L."/>
            <person name="Sondergaard T.E."/>
        </authorList>
    </citation>
    <scope>NUCLEOTIDE SEQUENCE [LARGE SCALE GENOMIC DNA]</scope>
    <source>
        <strain evidence="3 4">AAU 773</strain>
    </source>
</reference>
<feature type="compositionally biased region" description="Basic and acidic residues" evidence="1">
    <location>
        <begin position="337"/>
        <end position="387"/>
    </location>
</feature>
<dbReference type="GO" id="GO:0016787">
    <property type="term" value="F:hydrolase activity"/>
    <property type="evidence" value="ECO:0007669"/>
    <property type="project" value="UniProtKB-KW"/>
</dbReference>